<dbReference type="GeneID" id="19332930"/>
<reference evidence="1 2" key="1">
    <citation type="journal article" date="2012" name="PLoS Pathog.">
        <title>Diverse lifestyles and strategies of plant pathogenesis encoded in the genomes of eighteen Dothideomycetes fungi.</title>
        <authorList>
            <person name="Ohm R.A."/>
            <person name="Feau N."/>
            <person name="Henrissat B."/>
            <person name="Schoch C.L."/>
            <person name="Horwitz B.A."/>
            <person name="Barry K.W."/>
            <person name="Condon B.J."/>
            <person name="Copeland A.C."/>
            <person name="Dhillon B."/>
            <person name="Glaser F."/>
            <person name="Hesse C.N."/>
            <person name="Kosti I."/>
            <person name="LaButti K."/>
            <person name="Lindquist E.A."/>
            <person name="Lucas S."/>
            <person name="Salamov A.A."/>
            <person name="Bradshaw R.E."/>
            <person name="Ciuffetti L."/>
            <person name="Hamelin R.C."/>
            <person name="Kema G.H.J."/>
            <person name="Lawrence C."/>
            <person name="Scott J.A."/>
            <person name="Spatafora J.W."/>
            <person name="Turgeon B.G."/>
            <person name="de Wit P.J.G.M."/>
            <person name="Zhong S."/>
            <person name="Goodwin S.B."/>
            <person name="Grigoriev I.V."/>
        </authorList>
    </citation>
    <scope>NUCLEOTIDE SEQUENCE [LARGE SCALE GENOMIC DNA]</scope>
    <source>
        <strain evidence="1 2">CIRAD86</strain>
    </source>
</reference>
<dbReference type="EMBL" id="KB446557">
    <property type="protein sequence ID" value="EME84117.1"/>
    <property type="molecule type" value="Genomic_DNA"/>
</dbReference>
<organism evidence="1 2">
    <name type="scientific">Pseudocercospora fijiensis (strain CIRAD86)</name>
    <name type="common">Black leaf streak disease fungus</name>
    <name type="synonym">Mycosphaerella fijiensis</name>
    <dbReference type="NCBI Taxonomy" id="383855"/>
    <lineage>
        <taxon>Eukaryota</taxon>
        <taxon>Fungi</taxon>
        <taxon>Dikarya</taxon>
        <taxon>Ascomycota</taxon>
        <taxon>Pezizomycotina</taxon>
        <taxon>Dothideomycetes</taxon>
        <taxon>Dothideomycetidae</taxon>
        <taxon>Mycosphaerellales</taxon>
        <taxon>Mycosphaerellaceae</taxon>
        <taxon>Pseudocercospora</taxon>
    </lineage>
</organism>
<accession>M3B433</accession>
<dbReference type="Proteomes" id="UP000016932">
    <property type="component" value="Unassembled WGS sequence"/>
</dbReference>
<name>M3B433_PSEFD</name>
<keyword evidence="2" id="KW-1185">Reference proteome</keyword>
<gene>
    <name evidence="1" type="ORF">MYCFIDRAFT_173165</name>
</gene>
<sequence length="77" mass="8326">MKFFSYLSSYRGCEVLGYGLLSARLPINDDGPGVPRGVRTMDSWAMLGGTTGRPRSPKLIRTTLVFGGCVSRKLGAE</sequence>
<protein>
    <submittedName>
        <fullName evidence="1">Uncharacterized protein</fullName>
    </submittedName>
</protein>
<dbReference type="VEuPathDB" id="FungiDB:MYCFIDRAFT_173165"/>
<evidence type="ECO:0000313" key="2">
    <source>
        <dbReference type="Proteomes" id="UP000016932"/>
    </source>
</evidence>
<dbReference type="AlphaFoldDB" id="M3B433"/>
<dbReference type="RefSeq" id="XP_007924741.1">
    <property type="nucleotide sequence ID" value="XM_007926550.1"/>
</dbReference>
<dbReference type="HOGENOM" id="CLU_2639126_0_0_1"/>
<evidence type="ECO:0000313" key="1">
    <source>
        <dbReference type="EMBL" id="EME84117.1"/>
    </source>
</evidence>
<dbReference type="KEGG" id="pfj:MYCFIDRAFT_173165"/>
<proteinExistence type="predicted"/>